<dbReference type="Proteomes" id="UP001596137">
    <property type="component" value="Unassembled WGS sequence"/>
</dbReference>
<feature type="transmembrane region" description="Helical" evidence="1">
    <location>
        <begin position="111"/>
        <end position="135"/>
    </location>
</feature>
<name>A0ABW1NK25_9ACTN</name>
<feature type="transmembrane region" description="Helical" evidence="1">
    <location>
        <begin position="225"/>
        <end position="247"/>
    </location>
</feature>
<comment type="caution">
    <text evidence="2">The sequence shown here is derived from an EMBL/GenBank/DDBJ whole genome shotgun (WGS) entry which is preliminary data.</text>
</comment>
<protein>
    <submittedName>
        <fullName evidence="2">Uncharacterized protein</fullName>
    </submittedName>
</protein>
<feature type="transmembrane region" description="Helical" evidence="1">
    <location>
        <begin position="155"/>
        <end position="173"/>
    </location>
</feature>
<keyword evidence="1" id="KW-0472">Membrane</keyword>
<gene>
    <name evidence="2" type="ORF">ACFP1K_17205</name>
</gene>
<sequence length="307" mass="31467">MRRLAAVVLRLYPRTWRARYGDEMRDLIASRPVRIHTLADLVLAAADAWAHRRMITAPGRRGPAPAPSAQKGSIMIFVLGTFALTLLWNPGIRHVPSLDGGWAAASAAGPLADVLASVAAAAFDAAAYLAVLAFLPPAAQAVVNAARRPHPATAAVLLAAPFLALGALGPVYLQISMSRFDVGFPVGPLGNAITGGFFAPMVIEVGLLLYLLTREAPGLSWGPRLMAYIHVACAALIVGGWVPSAVLVGMGAPGESARFFTTVAASALCSVAIALAGAAVSLRFTTARPAAAPSPATGLSGGAGRQG</sequence>
<keyword evidence="3" id="KW-1185">Reference proteome</keyword>
<dbReference type="RefSeq" id="WP_380753941.1">
    <property type="nucleotide sequence ID" value="NZ_JBHSRF010000022.1"/>
</dbReference>
<evidence type="ECO:0000313" key="2">
    <source>
        <dbReference type="EMBL" id="MFC6082912.1"/>
    </source>
</evidence>
<reference evidence="3" key="1">
    <citation type="journal article" date="2019" name="Int. J. Syst. Evol. Microbiol.">
        <title>The Global Catalogue of Microorganisms (GCM) 10K type strain sequencing project: providing services to taxonomists for standard genome sequencing and annotation.</title>
        <authorList>
            <consortium name="The Broad Institute Genomics Platform"/>
            <consortium name="The Broad Institute Genome Sequencing Center for Infectious Disease"/>
            <person name="Wu L."/>
            <person name="Ma J."/>
        </authorList>
    </citation>
    <scope>NUCLEOTIDE SEQUENCE [LARGE SCALE GENOMIC DNA]</scope>
    <source>
        <strain evidence="3">JCM 30346</strain>
    </source>
</reference>
<evidence type="ECO:0000313" key="3">
    <source>
        <dbReference type="Proteomes" id="UP001596137"/>
    </source>
</evidence>
<organism evidence="2 3">
    <name type="scientific">Sphaerisporangium aureirubrum</name>
    <dbReference type="NCBI Taxonomy" id="1544736"/>
    <lineage>
        <taxon>Bacteria</taxon>
        <taxon>Bacillati</taxon>
        <taxon>Actinomycetota</taxon>
        <taxon>Actinomycetes</taxon>
        <taxon>Streptosporangiales</taxon>
        <taxon>Streptosporangiaceae</taxon>
        <taxon>Sphaerisporangium</taxon>
    </lineage>
</organism>
<dbReference type="EMBL" id="JBHSRF010000022">
    <property type="protein sequence ID" value="MFC6082912.1"/>
    <property type="molecule type" value="Genomic_DNA"/>
</dbReference>
<feature type="transmembrane region" description="Helical" evidence="1">
    <location>
        <begin position="72"/>
        <end position="91"/>
    </location>
</feature>
<feature type="transmembrane region" description="Helical" evidence="1">
    <location>
        <begin position="193"/>
        <end position="213"/>
    </location>
</feature>
<proteinExistence type="predicted"/>
<accession>A0ABW1NK25</accession>
<keyword evidence="1" id="KW-1133">Transmembrane helix</keyword>
<feature type="transmembrane region" description="Helical" evidence="1">
    <location>
        <begin position="259"/>
        <end position="280"/>
    </location>
</feature>
<keyword evidence="1" id="KW-0812">Transmembrane</keyword>
<evidence type="ECO:0000256" key="1">
    <source>
        <dbReference type="SAM" id="Phobius"/>
    </source>
</evidence>